<dbReference type="Proteomes" id="UP000320235">
    <property type="component" value="Unassembled WGS sequence"/>
</dbReference>
<evidence type="ECO:0000256" key="1">
    <source>
        <dbReference type="ARBA" id="ARBA00022603"/>
    </source>
</evidence>
<dbReference type="CDD" id="cd02440">
    <property type="entry name" value="AdoMet_MTases"/>
    <property type="match status" value="1"/>
</dbReference>
<feature type="domain" description="Methyltransferase" evidence="3">
    <location>
        <begin position="46"/>
        <end position="136"/>
    </location>
</feature>
<sequence length="199" mass="21323">MTNVEVSAAYAARAAEYIDLFGTTDAAHEADRALILGWARGVDGPVLDVGSGPGHWTDFLVRHGVEAEGIEMVPEFLEHARRRFPAVPFRGGNLPDLGVPDASAAGILSWYSLIHLPPAELEAALTELARVIRPGGGLLVGFFPGERVEAFPHAVVTAWFWPVDELGRLLSEAGFRVIATTSRADQGVRPHAAITAVRV</sequence>
<accession>A0A543EUC7</accession>
<dbReference type="InterPro" id="IPR041698">
    <property type="entry name" value="Methyltransf_25"/>
</dbReference>
<dbReference type="AlphaFoldDB" id="A0A543EUC7"/>
<proteinExistence type="predicted"/>
<evidence type="ECO:0000259" key="3">
    <source>
        <dbReference type="Pfam" id="PF13649"/>
    </source>
</evidence>
<dbReference type="PANTHER" id="PTHR43861:SF1">
    <property type="entry name" value="TRANS-ACONITATE 2-METHYLTRANSFERASE"/>
    <property type="match status" value="1"/>
</dbReference>
<protein>
    <submittedName>
        <fullName evidence="4">Methyltransferase family protein</fullName>
    </submittedName>
</protein>
<reference evidence="4 5" key="1">
    <citation type="submission" date="2019-06" db="EMBL/GenBank/DDBJ databases">
        <title>Sequencing the genomes of 1000 actinobacteria strains.</title>
        <authorList>
            <person name="Klenk H.-P."/>
        </authorList>
    </citation>
    <scope>NUCLEOTIDE SEQUENCE [LARGE SCALE GENOMIC DNA]</scope>
    <source>
        <strain evidence="4 5">DSM 105492</strain>
    </source>
</reference>
<keyword evidence="5" id="KW-1185">Reference proteome</keyword>
<name>A0A543EUC7_9MICO</name>
<dbReference type="PANTHER" id="PTHR43861">
    <property type="entry name" value="TRANS-ACONITATE 2-METHYLTRANSFERASE-RELATED"/>
    <property type="match status" value="1"/>
</dbReference>
<dbReference type="OrthoDB" id="9805171at2"/>
<evidence type="ECO:0000256" key="2">
    <source>
        <dbReference type="ARBA" id="ARBA00022679"/>
    </source>
</evidence>
<keyword evidence="1 4" id="KW-0489">Methyltransferase</keyword>
<dbReference type="SUPFAM" id="SSF53335">
    <property type="entry name" value="S-adenosyl-L-methionine-dependent methyltransferases"/>
    <property type="match status" value="1"/>
</dbReference>
<dbReference type="Pfam" id="PF13649">
    <property type="entry name" value="Methyltransf_25"/>
    <property type="match status" value="1"/>
</dbReference>
<dbReference type="RefSeq" id="WP_141894980.1">
    <property type="nucleotide sequence ID" value="NZ_BAABLH010000002.1"/>
</dbReference>
<dbReference type="Gene3D" id="3.40.50.150">
    <property type="entry name" value="Vaccinia Virus protein VP39"/>
    <property type="match status" value="1"/>
</dbReference>
<evidence type="ECO:0000313" key="4">
    <source>
        <dbReference type="EMBL" id="TQM25185.1"/>
    </source>
</evidence>
<keyword evidence="2 4" id="KW-0808">Transferase</keyword>
<dbReference type="InterPro" id="IPR029063">
    <property type="entry name" value="SAM-dependent_MTases_sf"/>
</dbReference>
<evidence type="ECO:0000313" key="5">
    <source>
        <dbReference type="Proteomes" id="UP000320235"/>
    </source>
</evidence>
<gene>
    <name evidence="4" type="ORF">FB391_2645</name>
</gene>
<dbReference type="GO" id="GO:0032259">
    <property type="term" value="P:methylation"/>
    <property type="evidence" value="ECO:0007669"/>
    <property type="project" value="UniProtKB-KW"/>
</dbReference>
<organism evidence="4 5">
    <name type="scientific">Microbacterium kyungheense</name>
    <dbReference type="NCBI Taxonomy" id="1263636"/>
    <lineage>
        <taxon>Bacteria</taxon>
        <taxon>Bacillati</taxon>
        <taxon>Actinomycetota</taxon>
        <taxon>Actinomycetes</taxon>
        <taxon>Micrococcales</taxon>
        <taxon>Microbacteriaceae</taxon>
        <taxon>Microbacterium</taxon>
    </lineage>
</organism>
<dbReference type="GO" id="GO:0008168">
    <property type="term" value="F:methyltransferase activity"/>
    <property type="evidence" value="ECO:0007669"/>
    <property type="project" value="UniProtKB-KW"/>
</dbReference>
<comment type="caution">
    <text evidence="4">The sequence shown here is derived from an EMBL/GenBank/DDBJ whole genome shotgun (WGS) entry which is preliminary data.</text>
</comment>
<dbReference type="EMBL" id="VFPE01000003">
    <property type="protein sequence ID" value="TQM25185.1"/>
    <property type="molecule type" value="Genomic_DNA"/>
</dbReference>